<proteinExistence type="predicted"/>
<dbReference type="Proteomes" id="UP001295740">
    <property type="component" value="Unassembled WGS sequence"/>
</dbReference>
<dbReference type="AlphaFoldDB" id="A0AAI8VXT6"/>
<name>A0AAI8VXT6_9PEZI</name>
<evidence type="ECO:0000313" key="2">
    <source>
        <dbReference type="EMBL" id="CAJ2513032.1"/>
    </source>
</evidence>
<protein>
    <submittedName>
        <fullName evidence="2">Uu.00g011510.m01.CDS01</fullName>
    </submittedName>
</protein>
<dbReference type="SUPFAM" id="SSF48452">
    <property type="entry name" value="TPR-like"/>
    <property type="match status" value="1"/>
</dbReference>
<feature type="domain" description="DUF4470" evidence="1">
    <location>
        <begin position="156"/>
        <end position="239"/>
    </location>
</feature>
<accession>A0AAI8VXT6</accession>
<organism evidence="2 3">
    <name type="scientific">Anthostomella pinea</name>
    <dbReference type="NCBI Taxonomy" id="933095"/>
    <lineage>
        <taxon>Eukaryota</taxon>
        <taxon>Fungi</taxon>
        <taxon>Dikarya</taxon>
        <taxon>Ascomycota</taxon>
        <taxon>Pezizomycotina</taxon>
        <taxon>Sordariomycetes</taxon>
        <taxon>Xylariomycetidae</taxon>
        <taxon>Xylariales</taxon>
        <taxon>Xylariaceae</taxon>
        <taxon>Anthostomella</taxon>
    </lineage>
</organism>
<comment type="caution">
    <text evidence="2">The sequence shown here is derived from an EMBL/GenBank/DDBJ whole genome shotgun (WGS) entry which is preliminary data.</text>
</comment>
<gene>
    <name evidence="2" type="ORF">KHLLAP_LOCUS13500</name>
</gene>
<dbReference type="Gene3D" id="1.25.40.10">
    <property type="entry name" value="Tetratricopeptide repeat domain"/>
    <property type="match status" value="1"/>
</dbReference>
<sequence length="249" mass="28245">MSTNEERSAIARKRGNDLVRKGLFTEATKAYFESLKLTPDDHTPLANLAAMKFELGNYPGSVTYTQKALRLFDHEDDGSPKKQKLLLRLAKSHVLSLQRKETQDVVGMLAPGAERDSLEESFSITVAQHAKPSLQQKSLNDFRDTGLFYEPEYYPVGHDTAFPQYENRVMNIPDERLSWLFAGIGDARHSIPFLHFTLLDLKPAALARDLLFFELLSDPTAQDTNSETMACVIYVYSSQIMPQFAYDRM</sequence>
<reference evidence="2" key="1">
    <citation type="submission" date="2023-10" db="EMBL/GenBank/DDBJ databases">
        <authorList>
            <person name="Hackl T."/>
        </authorList>
    </citation>
    <scope>NUCLEOTIDE SEQUENCE</scope>
</reference>
<evidence type="ECO:0000259" key="1">
    <source>
        <dbReference type="Pfam" id="PF14737"/>
    </source>
</evidence>
<dbReference type="InterPro" id="IPR011990">
    <property type="entry name" value="TPR-like_helical_dom_sf"/>
</dbReference>
<evidence type="ECO:0000313" key="3">
    <source>
        <dbReference type="Proteomes" id="UP001295740"/>
    </source>
</evidence>
<keyword evidence="3" id="KW-1185">Reference proteome</keyword>
<dbReference type="InterPro" id="IPR027974">
    <property type="entry name" value="DUF4470"/>
</dbReference>
<dbReference type="Pfam" id="PF14737">
    <property type="entry name" value="DUF4470"/>
    <property type="match status" value="1"/>
</dbReference>
<dbReference type="EMBL" id="CAUWAG010000020">
    <property type="protein sequence ID" value="CAJ2513032.1"/>
    <property type="molecule type" value="Genomic_DNA"/>
</dbReference>